<reference evidence="6" key="1">
    <citation type="submission" date="2022-01" db="EMBL/GenBank/DDBJ databases">
        <authorList>
            <person name="King R."/>
        </authorList>
    </citation>
    <scope>NUCLEOTIDE SEQUENCE</scope>
</reference>
<evidence type="ECO:0000256" key="3">
    <source>
        <dbReference type="ARBA" id="ARBA00023157"/>
    </source>
</evidence>
<dbReference type="InterPro" id="IPR048280">
    <property type="entry name" value="COX6B-like"/>
</dbReference>
<organism evidence="6 7">
    <name type="scientific">Chironomus riparius</name>
    <dbReference type="NCBI Taxonomy" id="315576"/>
    <lineage>
        <taxon>Eukaryota</taxon>
        <taxon>Metazoa</taxon>
        <taxon>Ecdysozoa</taxon>
        <taxon>Arthropoda</taxon>
        <taxon>Hexapoda</taxon>
        <taxon>Insecta</taxon>
        <taxon>Pterygota</taxon>
        <taxon>Neoptera</taxon>
        <taxon>Endopterygota</taxon>
        <taxon>Diptera</taxon>
        <taxon>Nematocera</taxon>
        <taxon>Chironomoidea</taxon>
        <taxon>Chironomidae</taxon>
        <taxon>Chironominae</taxon>
        <taxon>Chironomus</taxon>
    </lineage>
</organism>
<comment type="similarity">
    <text evidence="4">Belongs to the cytochrome c oxidase subunit 6B.</text>
</comment>
<evidence type="ECO:0000256" key="2">
    <source>
        <dbReference type="ARBA" id="ARBA00023128"/>
    </source>
</evidence>
<evidence type="ECO:0000256" key="5">
    <source>
        <dbReference type="PIRSR" id="PIRSR000278-1"/>
    </source>
</evidence>
<proteinExistence type="inferred from homology"/>
<dbReference type="FunFam" id="1.10.10.140:FF:000001">
    <property type="entry name" value="Cytochrome c oxidase subunit 6B1"/>
    <property type="match status" value="1"/>
</dbReference>
<keyword evidence="7" id="KW-1185">Reference proteome</keyword>
<dbReference type="InterPro" id="IPR036549">
    <property type="entry name" value="CX6/COA6-like_sf"/>
</dbReference>
<evidence type="ECO:0000313" key="6">
    <source>
        <dbReference type="EMBL" id="CAG9809189.1"/>
    </source>
</evidence>
<dbReference type="AlphaFoldDB" id="A0A9N9S1Q2"/>
<accession>A0A9N9S1Q2</accession>
<comment type="subcellular location">
    <subcellularLocation>
        <location evidence="1">Mitochondrion</location>
    </subcellularLocation>
</comment>
<feature type="disulfide bond" evidence="5">
    <location>
        <begin position="36"/>
        <end position="47"/>
    </location>
</feature>
<feature type="disulfide bond" evidence="5">
    <location>
        <begin position="26"/>
        <end position="58"/>
    </location>
</feature>
<evidence type="ECO:0000313" key="7">
    <source>
        <dbReference type="Proteomes" id="UP001153620"/>
    </source>
</evidence>
<dbReference type="GO" id="GO:0005739">
    <property type="term" value="C:mitochondrion"/>
    <property type="evidence" value="ECO:0007669"/>
    <property type="project" value="UniProtKB-SubCell"/>
</dbReference>
<dbReference type="PANTHER" id="PTHR11387">
    <property type="entry name" value="CYTOCHROME C OXIDASE SUBUNIT 6B"/>
    <property type="match status" value="1"/>
</dbReference>
<comment type="function">
    <text evidence="4">Component of the cytochrome c oxidase, the last enzyme in the mitochondrial electron transport chain which drives oxidative phosphorylation.</text>
</comment>
<name>A0A9N9S1Q2_9DIPT</name>
<reference evidence="6" key="2">
    <citation type="submission" date="2022-10" db="EMBL/GenBank/DDBJ databases">
        <authorList>
            <consortium name="ENA_rothamsted_submissions"/>
            <consortium name="culmorum"/>
            <person name="King R."/>
        </authorList>
    </citation>
    <scope>NUCLEOTIDE SEQUENCE</scope>
</reference>
<protein>
    <recommendedName>
        <fullName evidence="4">Cytochrome c oxidase subunit</fullName>
    </recommendedName>
</protein>
<sequence>MAPKEIKLETAPFDPRFPNTNQTLYCYQSYIDFHRCEKVKGQGAEVCAYFKKCYTAMCPNAWVEKWDGQRETGNFAGRI</sequence>
<gene>
    <name evidence="6" type="ORF">CHIRRI_LOCUS12018</name>
</gene>
<keyword evidence="2 4" id="KW-0496">Mitochondrion</keyword>
<dbReference type="PIRSF" id="PIRSF000278">
    <property type="entry name" value="Cyt_c_oxidase_6B"/>
    <property type="match status" value="1"/>
</dbReference>
<dbReference type="Pfam" id="PF02297">
    <property type="entry name" value="COX6B"/>
    <property type="match status" value="1"/>
</dbReference>
<dbReference type="InterPro" id="IPR003213">
    <property type="entry name" value="Cyt_c_oxidase_su6B"/>
</dbReference>
<evidence type="ECO:0000256" key="4">
    <source>
        <dbReference type="PIRNR" id="PIRNR000278"/>
    </source>
</evidence>
<keyword evidence="3 5" id="KW-1015">Disulfide bond</keyword>
<evidence type="ECO:0000256" key="1">
    <source>
        <dbReference type="ARBA" id="ARBA00004173"/>
    </source>
</evidence>
<dbReference type="CDD" id="cd00926">
    <property type="entry name" value="Cyt_c_Oxidase_VIb"/>
    <property type="match status" value="1"/>
</dbReference>
<dbReference type="SUPFAM" id="SSF47694">
    <property type="entry name" value="Cytochrome c oxidase subunit h"/>
    <property type="match status" value="1"/>
</dbReference>
<dbReference type="OrthoDB" id="1107506at2759"/>
<dbReference type="GO" id="GO:0045277">
    <property type="term" value="C:respiratory chain complex IV"/>
    <property type="evidence" value="ECO:0007669"/>
    <property type="project" value="InterPro"/>
</dbReference>
<dbReference type="Gene3D" id="1.10.10.140">
    <property type="entry name" value="Cytochrome c oxidase, subunit VIb"/>
    <property type="match status" value="1"/>
</dbReference>
<dbReference type="EMBL" id="OU895879">
    <property type="protein sequence ID" value="CAG9809189.1"/>
    <property type="molecule type" value="Genomic_DNA"/>
</dbReference>
<dbReference type="Proteomes" id="UP001153620">
    <property type="component" value="Chromosome 3"/>
</dbReference>